<gene>
    <name evidence="3" type="ORF">V5799_031683</name>
</gene>
<sequence length="110" mass="12206">MPSATGSVIAPLQGDCLNEATGEDPLAAAETSDNEELRREPVRRRDQPRTLQRPAPDFVFPSLRRDVLILSRAFLDFTIVAAVIAICYMVVTRLVFLAKQLYAATSRRTS</sequence>
<evidence type="ECO:0000256" key="1">
    <source>
        <dbReference type="SAM" id="MobiDB-lite"/>
    </source>
</evidence>
<keyword evidence="2" id="KW-1133">Transmembrane helix</keyword>
<proteinExistence type="predicted"/>
<name>A0AAQ4DTB8_AMBAM</name>
<evidence type="ECO:0000313" key="3">
    <source>
        <dbReference type="EMBL" id="KAK8765708.1"/>
    </source>
</evidence>
<keyword evidence="2" id="KW-0472">Membrane</keyword>
<keyword evidence="4" id="KW-1185">Reference proteome</keyword>
<dbReference type="EMBL" id="JARKHS020027085">
    <property type="protein sequence ID" value="KAK8765708.1"/>
    <property type="molecule type" value="Genomic_DNA"/>
</dbReference>
<comment type="caution">
    <text evidence="3">The sequence shown here is derived from an EMBL/GenBank/DDBJ whole genome shotgun (WGS) entry which is preliminary data.</text>
</comment>
<feature type="region of interest" description="Disordered" evidence="1">
    <location>
        <begin position="23"/>
        <end position="55"/>
    </location>
</feature>
<accession>A0AAQ4DTB8</accession>
<evidence type="ECO:0000313" key="4">
    <source>
        <dbReference type="Proteomes" id="UP001321473"/>
    </source>
</evidence>
<feature type="compositionally biased region" description="Basic and acidic residues" evidence="1">
    <location>
        <begin position="35"/>
        <end position="48"/>
    </location>
</feature>
<feature type="transmembrane region" description="Helical" evidence="2">
    <location>
        <begin position="73"/>
        <end position="98"/>
    </location>
</feature>
<evidence type="ECO:0000256" key="2">
    <source>
        <dbReference type="SAM" id="Phobius"/>
    </source>
</evidence>
<dbReference type="Proteomes" id="UP001321473">
    <property type="component" value="Unassembled WGS sequence"/>
</dbReference>
<keyword evidence="2" id="KW-0812">Transmembrane</keyword>
<reference evidence="3 4" key="1">
    <citation type="journal article" date="2023" name="Arcadia Sci">
        <title>De novo assembly of a long-read Amblyomma americanum tick genome.</title>
        <authorList>
            <person name="Chou S."/>
            <person name="Poskanzer K.E."/>
            <person name="Rollins M."/>
            <person name="Thuy-Boun P.S."/>
        </authorList>
    </citation>
    <scope>NUCLEOTIDE SEQUENCE [LARGE SCALE GENOMIC DNA]</scope>
    <source>
        <strain evidence="3">F_SG_1</strain>
        <tissue evidence="3">Salivary glands</tissue>
    </source>
</reference>
<organism evidence="3 4">
    <name type="scientific">Amblyomma americanum</name>
    <name type="common">Lone star tick</name>
    <dbReference type="NCBI Taxonomy" id="6943"/>
    <lineage>
        <taxon>Eukaryota</taxon>
        <taxon>Metazoa</taxon>
        <taxon>Ecdysozoa</taxon>
        <taxon>Arthropoda</taxon>
        <taxon>Chelicerata</taxon>
        <taxon>Arachnida</taxon>
        <taxon>Acari</taxon>
        <taxon>Parasitiformes</taxon>
        <taxon>Ixodida</taxon>
        <taxon>Ixodoidea</taxon>
        <taxon>Ixodidae</taxon>
        <taxon>Amblyomminae</taxon>
        <taxon>Amblyomma</taxon>
    </lineage>
</organism>
<protein>
    <submittedName>
        <fullName evidence="3">Uncharacterized protein</fullName>
    </submittedName>
</protein>
<dbReference type="AlphaFoldDB" id="A0AAQ4DTB8"/>